<dbReference type="Pfam" id="PF00158">
    <property type="entry name" value="Sigma54_activat"/>
    <property type="match status" value="1"/>
</dbReference>
<comment type="function">
    <text evidence="11">May play the central regulatory role in sporulation. It may be an element of the effector pathway responsible for the activation of sporulation genes in response to nutritional stress. Spo0A may act in concert with spo0H (a sigma factor) to control the expression of some genes that are critical to the sporulation process.</text>
</comment>
<evidence type="ECO:0000259" key="14">
    <source>
        <dbReference type="PROSITE" id="PS50110"/>
    </source>
</evidence>
<dbReference type="FunFam" id="1.10.8.60:FF:000014">
    <property type="entry name" value="DNA-binding transcriptional regulator NtrC"/>
    <property type="match status" value="1"/>
</dbReference>
<dbReference type="CDD" id="cd00009">
    <property type="entry name" value="AAA"/>
    <property type="match status" value="1"/>
</dbReference>
<reference evidence="16" key="1">
    <citation type="submission" date="2016-12" db="EMBL/GenBank/DDBJ databases">
        <authorList>
            <person name="Varghese N."/>
            <person name="Submissions S."/>
        </authorList>
    </citation>
    <scope>NUCLEOTIDE SEQUENCE [LARGE SCALE GENOMIC DNA]</scope>
    <source>
        <strain evidence="16">DSM 11544</strain>
    </source>
</reference>
<dbReference type="STRING" id="1121395.SAMN02745215_04939"/>
<proteinExistence type="predicted"/>
<evidence type="ECO:0000256" key="2">
    <source>
        <dbReference type="ARBA" id="ARBA00018672"/>
    </source>
</evidence>
<dbReference type="GO" id="GO:0005737">
    <property type="term" value="C:cytoplasm"/>
    <property type="evidence" value="ECO:0007669"/>
    <property type="project" value="UniProtKB-SubCell"/>
</dbReference>
<dbReference type="Pfam" id="PF25601">
    <property type="entry name" value="AAA_lid_14"/>
    <property type="match status" value="1"/>
</dbReference>
<gene>
    <name evidence="15" type="ORF">SAMN02745215_04939</name>
</gene>
<keyword evidence="8" id="KW-0238">DNA-binding</keyword>
<keyword evidence="6" id="KW-0067">ATP-binding</keyword>
<dbReference type="SMART" id="SM00382">
    <property type="entry name" value="AAA"/>
    <property type="match status" value="1"/>
</dbReference>
<name>A0A1M7UXG8_9FIRM</name>
<dbReference type="Gene3D" id="1.10.8.60">
    <property type="match status" value="1"/>
</dbReference>
<feature type="domain" description="Sigma-54 factor interaction" evidence="13">
    <location>
        <begin position="145"/>
        <end position="374"/>
    </location>
</feature>
<dbReference type="PROSITE" id="PS00688">
    <property type="entry name" value="SIGMA54_INTERACT_3"/>
    <property type="match status" value="1"/>
</dbReference>
<evidence type="ECO:0000256" key="9">
    <source>
        <dbReference type="ARBA" id="ARBA00023159"/>
    </source>
</evidence>
<keyword evidence="16" id="KW-1185">Reference proteome</keyword>
<keyword evidence="3" id="KW-0963">Cytoplasm</keyword>
<dbReference type="Gene3D" id="3.40.50.2300">
    <property type="match status" value="1"/>
</dbReference>
<dbReference type="PROSITE" id="PS50110">
    <property type="entry name" value="RESPONSE_REGULATORY"/>
    <property type="match status" value="1"/>
</dbReference>
<evidence type="ECO:0000259" key="13">
    <source>
        <dbReference type="PROSITE" id="PS50045"/>
    </source>
</evidence>
<dbReference type="InterPro" id="IPR002197">
    <property type="entry name" value="HTH_Fis"/>
</dbReference>
<evidence type="ECO:0000256" key="6">
    <source>
        <dbReference type="ARBA" id="ARBA00022840"/>
    </source>
</evidence>
<feature type="modified residue" description="4-aspartylphosphate" evidence="12">
    <location>
        <position position="55"/>
    </location>
</feature>
<dbReference type="GO" id="GO:0000160">
    <property type="term" value="P:phosphorelay signal transduction system"/>
    <property type="evidence" value="ECO:0007669"/>
    <property type="project" value="InterPro"/>
</dbReference>
<sequence>MSEERHIVIIDDEPDMLETCARVIHRMGYKCTTYEDSCEALEEIYRLQPDLIITDIKMPQCDGFEVLEKAKVCTPKARVIVITGYASVDSAVQAMKEGAYDYLSKPFPIEQLQLTINKALQHIALTEENQLLRAQLQEGLNTDNIIGARGGLQNVFETIGKISNSDASILILGESGTGKEVIARAIHKNSRRSTGPFIPVDCASLPENLLESELFGYERGAFTGANMTKQGLLEMAHGGTLFLDELGELTPAMQAKLLRTLEERAIRRVGGNRLINIDIRVLAATNRDLEKAIRAKEFREDLYYRINVITLKLPVLHERQQDIPLLVNHFCKKFSQDMHKKVNGFTPEAMKAMKSYLWPGNIRELRNVVERAISLSGSEMVEISDLPEKVIGEQKKILPEQENLGAFSFHEAKDIWLKRFEMEYLKELLDKHHGNITQAAKSAGMDRKTIHRLMNKYDLQRGS</sequence>
<dbReference type="PANTHER" id="PTHR32071:SF119">
    <property type="entry name" value="SIGMA L-DEPENDENT TRANSCRIPTIONAL REGULATOR YPLP-RELATED"/>
    <property type="match status" value="1"/>
</dbReference>
<dbReference type="InterPro" id="IPR027417">
    <property type="entry name" value="P-loop_NTPase"/>
</dbReference>
<dbReference type="FunFam" id="3.40.50.300:FF:000006">
    <property type="entry name" value="DNA-binding transcriptional regulator NtrC"/>
    <property type="match status" value="1"/>
</dbReference>
<feature type="domain" description="Response regulatory" evidence="14">
    <location>
        <begin position="6"/>
        <end position="120"/>
    </location>
</feature>
<dbReference type="GO" id="GO:0043565">
    <property type="term" value="F:sequence-specific DNA binding"/>
    <property type="evidence" value="ECO:0007669"/>
    <property type="project" value="InterPro"/>
</dbReference>
<evidence type="ECO:0000256" key="11">
    <source>
        <dbReference type="ARBA" id="ARBA00024867"/>
    </source>
</evidence>
<dbReference type="RefSeq" id="WP_072775024.1">
    <property type="nucleotide sequence ID" value="NZ_FRDN01000020.1"/>
</dbReference>
<dbReference type="FunFam" id="3.40.50.2300:FF:000018">
    <property type="entry name" value="DNA-binding transcriptional regulator NtrC"/>
    <property type="match status" value="1"/>
</dbReference>
<keyword evidence="5" id="KW-0547">Nucleotide-binding</keyword>
<dbReference type="SUPFAM" id="SSF46689">
    <property type="entry name" value="Homeodomain-like"/>
    <property type="match status" value="1"/>
</dbReference>
<evidence type="ECO:0000256" key="4">
    <source>
        <dbReference type="ARBA" id="ARBA00022553"/>
    </source>
</evidence>
<accession>A0A1M7UXG8</accession>
<keyword evidence="10" id="KW-0804">Transcription</keyword>
<dbReference type="InterPro" id="IPR011006">
    <property type="entry name" value="CheY-like_superfamily"/>
</dbReference>
<protein>
    <recommendedName>
        <fullName evidence="2">Stage 0 sporulation protein A homolog</fullName>
    </recommendedName>
</protein>
<dbReference type="Proteomes" id="UP000184010">
    <property type="component" value="Unassembled WGS sequence"/>
</dbReference>
<dbReference type="PROSITE" id="PS00676">
    <property type="entry name" value="SIGMA54_INTERACT_2"/>
    <property type="match status" value="1"/>
</dbReference>
<dbReference type="GO" id="GO:0006355">
    <property type="term" value="P:regulation of DNA-templated transcription"/>
    <property type="evidence" value="ECO:0007669"/>
    <property type="project" value="InterPro"/>
</dbReference>
<dbReference type="InterPro" id="IPR025662">
    <property type="entry name" value="Sigma_54_int_dom_ATP-bd_1"/>
</dbReference>
<comment type="subcellular location">
    <subcellularLocation>
        <location evidence="1">Cytoplasm</location>
    </subcellularLocation>
</comment>
<dbReference type="GO" id="GO:0005524">
    <property type="term" value="F:ATP binding"/>
    <property type="evidence" value="ECO:0007669"/>
    <property type="project" value="UniProtKB-KW"/>
</dbReference>
<dbReference type="InterPro" id="IPR058031">
    <property type="entry name" value="AAA_lid_NorR"/>
</dbReference>
<evidence type="ECO:0000256" key="3">
    <source>
        <dbReference type="ARBA" id="ARBA00022490"/>
    </source>
</evidence>
<keyword evidence="7" id="KW-0805">Transcription regulation</keyword>
<evidence type="ECO:0000256" key="1">
    <source>
        <dbReference type="ARBA" id="ARBA00004496"/>
    </source>
</evidence>
<organism evidence="15 16">
    <name type="scientific">Desulfitobacterium chlororespirans DSM 11544</name>
    <dbReference type="NCBI Taxonomy" id="1121395"/>
    <lineage>
        <taxon>Bacteria</taxon>
        <taxon>Bacillati</taxon>
        <taxon>Bacillota</taxon>
        <taxon>Clostridia</taxon>
        <taxon>Eubacteriales</taxon>
        <taxon>Desulfitobacteriaceae</taxon>
        <taxon>Desulfitobacterium</taxon>
    </lineage>
</organism>
<dbReference type="InterPro" id="IPR025944">
    <property type="entry name" value="Sigma_54_int_dom_CS"/>
</dbReference>
<dbReference type="InterPro" id="IPR009057">
    <property type="entry name" value="Homeodomain-like_sf"/>
</dbReference>
<evidence type="ECO:0000256" key="12">
    <source>
        <dbReference type="PROSITE-ProRule" id="PRU00169"/>
    </source>
</evidence>
<evidence type="ECO:0000256" key="7">
    <source>
        <dbReference type="ARBA" id="ARBA00023015"/>
    </source>
</evidence>
<dbReference type="SUPFAM" id="SSF52540">
    <property type="entry name" value="P-loop containing nucleoside triphosphate hydrolases"/>
    <property type="match status" value="1"/>
</dbReference>
<evidence type="ECO:0000313" key="15">
    <source>
        <dbReference type="EMBL" id="SHN87630.1"/>
    </source>
</evidence>
<evidence type="ECO:0000256" key="8">
    <source>
        <dbReference type="ARBA" id="ARBA00023125"/>
    </source>
</evidence>
<keyword evidence="4 12" id="KW-0597">Phosphoprotein</keyword>
<dbReference type="PRINTS" id="PR01590">
    <property type="entry name" value="HTHFIS"/>
</dbReference>
<dbReference type="PROSITE" id="PS50045">
    <property type="entry name" value="SIGMA54_INTERACT_4"/>
    <property type="match status" value="1"/>
</dbReference>
<dbReference type="Gene3D" id="1.10.10.60">
    <property type="entry name" value="Homeodomain-like"/>
    <property type="match status" value="1"/>
</dbReference>
<dbReference type="InterPro" id="IPR003593">
    <property type="entry name" value="AAA+_ATPase"/>
</dbReference>
<keyword evidence="9" id="KW-0010">Activator</keyword>
<evidence type="ECO:0000256" key="10">
    <source>
        <dbReference type="ARBA" id="ARBA00023163"/>
    </source>
</evidence>
<dbReference type="InterPro" id="IPR025943">
    <property type="entry name" value="Sigma_54_int_dom_ATP-bd_2"/>
</dbReference>
<dbReference type="InterPro" id="IPR001789">
    <property type="entry name" value="Sig_transdc_resp-reg_receiver"/>
</dbReference>
<dbReference type="AlphaFoldDB" id="A0A1M7UXG8"/>
<dbReference type="Gene3D" id="3.40.50.300">
    <property type="entry name" value="P-loop containing nucleotide triphosphate hydrolases"/>
    <property type="match status" value="1"/>
</dbReference>
<evidence type="ECO:0000256" key="5">
    <source>
        <dbReference type="ARBA" id="ARBA00022741"/>
    </source>
</evidence>
<dbReference type="InterPro" id="IPR002078">
    <property type="entry name" value="Sigma_54_int"/>
</dbReference>
<evidence type="ECO:0000313" key="16">
    <source>
        <dbReference type="Proteomes" id="UP000184010"/>
    </source>
</evidence>
<dbReference type="PROSITE" id="PS00675">
    <property type="entry name" value="SIGMA54_INTERACT_1"/>
    <property type="match status" value="1"/>
</dbReference>
<dbReference type="SMART" id="SM00448">
    <property type="entry name" value="REC"/>
    <property type="match status" value="1"/>
</dbReference>
<dbReference type="SUPFAM" id="SSF52172">
    <property type="entry name" value="CheY-like"/>
    <property type="match status" value="1"/>
</dbReference>
<dbReference type="EMBL" id="FRDN01000020">
    <property type="protein sequence ID" value="SHN87630.1"/>
    <property type="molecule type" value="Genomic_DNA"/>
</dbReference>
<dbReference type="Pfam" id="PF00072">
    <property type="entry name" value="Response_reg"/>
    <property type="match status" value="1"/>
</dbReference>
<dbReference type="Pfam" id="PF02954">
    <property type="entry name" value="HTH_8"/>
    <property type="match status" value="1"/>
</dbReference>
<dbReference type="PANTHER" id="PTHR32071">
    <property type="entry name" value="TRANSCRIPTIONAL REGULATORY PROTEIN"/>
    <property type="match status" value="1"/>
</dbReference>